<keyword evidence="11" id="KW-1185">Reference proteome</keyword>
<dbReference type="FunFam" id="1.10.286.20:FF:000001">
    <property type="entry name" value="Elongation factor Ts"/>
    <property type="match status" value="1"/>
</dbReference>
<reference evidence="11" key="1">
    <citation type="submission" date="2016-10" db="EMBL/GenBank/DDBJ databases">
        <authorList>
            <person name="Varghese N."/>
            <person name="Submissions S."/>
        </authorList>
    </citation>
    <scope>NUCLEOTIDE SEQUENCE [LARGE SCALE GENOMIC DNA]</scope>
    <source>
        <strain evidence="11">DSM 7165</strain>
    </source>
</reference>
<dbReference type="GO" id="GO:0003746">
    <property type="term" value="F:translation elongation factor activity"/>
    <property type="evidence" value="ECO:0007669"/>
    <property type="project" value="UniProtKB-UniRule"/>
</dbReference>
<dbReference type="PANTHER" id="PTHR11741">
    <property type="entry name" value="ELONGATION FACTOR TS"/>
    <property type="match status" value="1"/>
</dbReference>
<gene>
    <name evidence="6" type="primary">tsf</name>
    <name evidence="10" type="ORF">SAMN05421831_103102</name>
</gene>
<dbReference type="PROSITE" id="PS01127">
    <property type="entry name" value="EF_TS_2"/>
    <property type="match status" value="1"/>
</dbReference>
<dbReference type="SUPFAM" id="SSF46934">
    <property type="entry name" value="UBA-like"/>
    <property type="match status" value="1"/>
</dbReference>
<dbReference type="HAMAP" id="MF_00050">
    <property type="entry name" value="EF_Ts"/>
    <property type="match status" value="1"/>
</dbReference>
<comment type="similarity">
    <text evidence="1 6 7">Belongs to the EF-Ts family.</text>
</comment>
<dbReference type="Gene3D" id="1.10.286.20">
    <property type="match status" value="1"/>
</dbReference>
<dbReference type="STRING" id="64971.SAMN05421831_103102"/>
<keyword evidence="4 6" id="KW-0251">Elongation factor</keyword>
<evidence type="ECO:0000313" key="11">
    <source>
        <dbReference type="Proteomes" id="UP000242999"/>
    </source>
</evidence>
<keyword evidence="3 6" id="KW-0963">Cytoplasm</keyword>
<comment type="subcellular location">
    <subcellularLocation>
        <location evidence="6 8">Cytoplasm</location>
    </subcellularLocation>
</comment>
<dbReference type="InterPro" id="IPR036402">
    <property type="entry name" value="EF-Ts_dimer_sf"/>
</dbReference>
<dbReference type="PROSITE" id="PS01126">
    <property type="entry name" value="EF_TS_1"/>
    <property type="match status" value="1"/>
</dbReference>
<dbReference type="Pfam" id="PF00889">
    <property type="entry name" value="EF_TS"/>
    <property type="match status" value="1"/>
</dbReference>
<dbReference type="InterPro" id="IPR014039">
    <property type="entry name" value="Transl_elong_EFTs/EF1B_dimer"/>
</dbReference>
<dbReference type="OrthoDB" id="9808348at2"/>
<evidence type="ECO:0000256" key="5">
    <source>
        <dbReference type="ARBA" id="ARBA00022917"/>
    </source>
</evidence>
<dbReference type="CDD" id="cd14275">
    <property type="entry name" value="UBA_EF-Ts"/>
    <property type="match status" value="1"/>
</dbReference>
<evidence type="ECO:0000256" key="7">
    <source>
        <dbReference type="RuleBase" id="RU000642"/>
    </source>
</evidence>
<dbReference type="InterPro" id="IPR009060">
    <property type="entry name" value="UBA-like_sf"/>
</dbReference>
<comment type="function">
    <text evidence="6 7">Associates with the EF-Tu.GDP complex and induces the exchange of GDP to GTP. It remains bound to the aminoacyl-tRNA.EF-Tu.GTP complex up to the GTP hydrolysis stage on the ribosome.</text>
</comment>
<dbReference type="EMBL" id="FNYH01000003">
    <property type="protein sequence ID" value="SEI51111.1"/>
    <property type="molecule type" value="Genomic_DNA"/>
</dbReference>
<keyword evidence="5 6" id="KW-0648">Protein biosynthesis</keyword>
<evidence type="ECO:0000256" key="8">
    <source>
        <dbReference type="RuleBase" id="RU000643"/>
    </source>
</evidence>
<sequence>MSAISAKLVKELRERTGLGMMECKKALVEAEGDIELAIENLRKSSGMKAAKKASRVAAEGAILTRVAEDASYGVVLEINSETDFVARDDNFKAFCNTVLDKVFTDKQTDISALMAEGLEETRQALVQKIGENISVRRATLVEAGEGQLVGEYVHGGRIGVLTLLAGGNSEVAKDVAMHVAAVNPQVAKPSDMPQEVLDKEKEIILAQPDMAGKPAEIAEKMVGGRLKKFLAENSLTEQAFIKNPDQTVGAFVKAAGGEVVAFVRFEVGEGIEKQEVDFAEEVRQQAAQANK</sequence>
<feature type="domain" description="Translation elongation factor EFTs/EF1B dimerisation" evidence="9">
    <location>
        <begin position="73"/>
        <end position="269"/>
    </location>
</feature>
<evidence type="ECO:0000256" key="3">
    <source>
        <dbReference type="ARBA" id="ARBA00022490"/>
    </source>
</evidence>
<evidence type="ECO:0000256" key="6">
    <source>
        <dbReference type="HAMAP-Rule" id="MF_00050"/>
    </source>
</evidence>
<dbReference type="Proteomes" id="UP000242999">
    <property type="component" value="Unassembled WGS sequence"/>
</dbReference>
<dbReference type="Gene3D" id="3.30.479.20">
    <property type="entry name" value="Elongation factor Ts, dimerisation domain"/>
    <property type="match status" value="2"/>
</dbReference>
<dbReference type="PANTHER" id="PTHR11741:SF0">
    <property type="entry name" value="ELONGATION FACTOR TS, MITOCHONDRIAL"/>
    <property type="match status" value="1"/>
</dbReference>
<accession>A0A1H6R5L9</accession>
<evidence type="ECO:0000256" key="1">
    <source>
        <dbReference type="ARBA" id="ARBA00005532"/>
    </source>
</evidence>
<protein>
    <recommendedName>
        <fullName evidence="2 6">Elongation factor Ts</fullName>
        <shortName evidence="6">EF-Ts</shortName>
    </recommendedName>
</protein>
<feature type="region of interest" description="Involved in Mg(2+) ion dislocation from EF-Tu" evidence="6">
    <location>
        <begin position="82"/>
        <end position="85"/>
    </location>
</feature>
<dbReference type="Gene3D" id="1.10.8.10">
    <property type="entry name" value="DNA helicase RuvA subunit, C-terminal domain"/>
    <property type="match status" value="1"/>
</dbReference>
<dbReference type="InterPro" id="IPR018101">
    <property type="entry name" value="Transl_elong_Ts_CS"/>
</dbReference>
<dbReference type="FunFam" id="1.10.8.10:FF:000001">
    <property type="entry name" value="Elongation factor Ts"/>
    <property type="match status" value="1"/>
</dbReference>
<evidence type="ECO:0000313" key="10">
    <source>
        <dbReference type="EMBL" id="SEI51111.1"/>
    </source>
</evidence>
<evidence type="ECO:0000256" key="4">
    <source>
        <dbReference type="ARBA" id="ARBA00022768"/>
    </source>
</evidence>
<dbReference type="AlphaFoldDB" id="A0A1H6R5L9"/>
<organism evidence="10 11">
    <name type="scientific">Allopseudospirillum japonicum</name>
    <dbReference type="NCBI Taxonomy" id="64971"/>
    <lineage>
        <taxon>Bacteria</taxon>
        <taxon>Pseudomonadati</taxon>
        <taxon>Pseudomonadota</taxon>
        <taxon>Gammaproteobacteria</taxon>
        <taxon>Oceanospirillales</taxon>
        <taxon>Oceanospirillaceae</taxon>
        <taxon>Allopseudospirillum</taxon>
    </lineage>
</organism>
<name>A0A1H6R5L9_9GAMM</name>
<evidence type="ECO:0000259" key="9">
    <source>
        <dbReference type="Pfam" id="PF00889"/>
    </source>
</evidence>
<dbReference type="GO" id="GO:0005737">
    <property type="term" value="C:cytoplasm"/>
    <property type="evidence" value="ECO:0007669"/>
    <property type="project" value="UniProtKB-SubCell"/>
</dbReference>
<evidence type="ECO:0000256" key="2">
    <source>
        <dbReference type="ARBA" id="ARBA00016956"/>
    </source>
</evidence>
<dbReference type="RefSeq" id="WP_093308761.1">
    <property type="nucleotide sequence ID" value="NZ_FNYH01000003.1"/>
</dbReference>
<proteinExistence type="inferred from homology"/>
<dbReference type="InterPro" id="IPR001816">
    <property type="entry name" value="Transl_elong_EFTs/EF1B"/>
</dbReference>
<dbReference type="SUPFAM" id="SSF54713">
    <property type="entry name" value="Elongation factor Ts (EF-Ts), dimerisation domain"/>
    <property type="match status" value="2"/>
</dbReference>
<dbReference type="NCBIfam" id="TIGR00116">
    <property type="entry name" value="tsf"/>
    <property type="match status" value="1"/>
</dbReference>